<evidence type="ECO:0000256" key="2">
    <source>
        <dbReference type="ARBA" id="ARBA00022630"/>
    </source>
</evidence>
<evidence type="ECO:0000256" key="1">
    <source>
        <dbReference type="ARBA" id="ARBA00018719"/>
    </source>
</evidence>
<dbReference type="Pfam" id="PF07992">
    <property type="entry name" value="Pyr_redox_2"/>
    <property type="match status" value="1"/>
</dbReference>
<evidence type="ECO:0000259" key="4">
    <source>
        <dbReference type="Pfam" id="PF07992"/>
    </source>
</evidence>
<dbReference type="InterPro" id="IPR036188">
    <property type="entry name" value="FAD/NAD-bd_sf"/>
</dbReference>
<reference evidence="6" key="1">
    <citation type="submission" date="2018-10" db="EMBL/GenBank/DDBJ databases">
        <authorList>
            <person name="Peiro R."/>
            <person name="Begona"/>
            <person name="Cbmso G."/>
            <person name="Lopez M."/>
            <person name="Gonzalez S."/>
            <person name="Sacristan E."/>
            <person name="Castillo E."/>
        </authorList>
    </citation>
    <scope>NUCLEOTIDE SEQUENCE [LARGE SCALE GENOMIC DNA]</scope>
</reference>
<dbReference type="AlphaFoldDB" id="A0A447CX37"/>
<dbReference type="OrthoDB" id="9786503at2"/>
<feature type="domain" description="FAD/NAD(P)-binding" evidence="4">
    <location>
        <begin position="8"/>
        <end position="285"/>
    </location>
</feature>
<dbReference type="EMBL" id="UWOC01000153">
    <property type="protein sequence ID" value="VCU09758.1"/>
    <property type="molecule type" value="Genomic_DNA"/>
</dbReference>
<dbReference type="SUPFAM" id="SSF51905">
    <property type="entry name" value="FAD/NAD(P)-binding domain"/>
    <property type="match status" value="1"/>
</dbReference>
<proteinExistence type="predicted"/>
<evidence type="ECO:0000313" key="5">
    <source>
        <dbReference type="EMBL" id="VCU09758.1"/>
    </source>
</evidence>
<sequence>MDDAETADCVIVGGGPAGLTAAIYLARFRRRVVLVDSGESRAALIPESHNYPGFAGIAGPALLARLRDQAGRYGAELRGGRVETLVRTDGLFRAEIAEGRAVVARAALIATGIVDESPELPALRTLVAAARVRYCPICDAFEAMDRHIGVVGPLRRAAAKARFLRTWTRLVTVLPLDAGPLPDEEARALAEAGVAVLRGPLADLRPEGEGIVATAADGAPLVVDVLYPAMGAEVRSGFALALGAEAAGDGCLTVDHRQRTAVPMLYAAGDVTTDLHQISVATGHGAVAATAIHNALPPNFR</sequence>
<evidence type="ECO:0000313" key="6">
    <source>
        <dbReference type="Proteomes" id="UP000289200"/>
    </source>
</evidence>
<dbReference type="InterPro" id="IPR023753">
    <property type="entry name" value="FAD/NAD-binding_dom"/>
</dbReference>
<accession>A0A447CX37</accession>
<keyword evidence="2" id="KW-0285">Flavoprotein</keyword>
<dbReference type="RefSeq" id="WP_129609570.1">
    <property type="nucleotide sequence ID" value="NZ_UWOC01000153.1"/>
</dbReference>
<comment type="caution">
    <text evidence="5">The sequence shown here is derived from an EMBL/GenBank/DDBJ whole genome shotgun (WGS) entry which is preliminary data.</text>
</comment>
<dbReference type="PRINTS" id="PR00469">
    <property type="entry name" value="PNDRDTASEII"/>
</dbReference>
<organism evidence="5 6">
    <name type="scientific">Rhodoplanes serenus</name>
    <dbReference type="NCBI Taxonomy" id="200615"/>
    <lineage>
        <taxon>Bacteria</taxon>
        <taxon>Pseudomonadati</taxon>
        <taxon>Pseudomonadota</taxon>
        <taxon>Alphaproteobacteria</taxon>
        <taxon>Hyphomicrobiales</taxon>
        <taxon>Nitrobacteraceae</taxon>
        <taxon>Rhodoplanes</taxon>
    </lineage>
</organism>
<dbReference type="InterPro" id="IPR050097">
    <property type="entry name" value="Ferredoxin-NADP_redctase_2"/>
</dbReference>
<dbReference type="Gene3D" id="3.50.50.60">
    <property type="entry name" value="FAD/NAD(P)-binding domain"/>
    <property type="match status" value="2"/>
</dbReference>
<dbReference type="PRINTS" id="PR00368">
    <property type="entry name" value="FADPNR"/>
</dbReference>
<keyword evidence="3" id="KW-0560">Oxidoreductase</keyword>
<keyword evidence="6" id="KW-1185">Reference proteome</keyword>
<name>A0A447CX37_9BRAD</name>
<dbReference type="GO" id="GO:0016491">
    <property type="term" value="F:oxidoreductase activity"/>
    <property type="evidence" value="ECO:0007669"/>
    <property type="project" value="UniProtKB-KW"/>
</dbReference>
<dbReference type="PANTHER" id="PTHR48105">
    <property type="entry name" value="THIOREDOXIN REDUCTASE 1-RELATED-RELATED"/>
    <property type="match status" value="1"/>
</dbReference>
<gene>
    <name evidence="5" type="primary">trxB_2</name>
    <name evidence="5" type="ORF">RHODGE_RHODGE_02928</name>
</gene>
<dbReference type="Proteomes" id="UP000289200">
    <property type="component" value="Unassembled WGS sequence"/>
</dbReference>
<protein>
    <recommendedName>
        <fullName evidence="1">Thioredoxin reductase</fullName>
    </recommendedName>
</protein>
<evidence type="ECO:0000256" key="3">
    <source>
        <dbReference type="ARBA" id="ARBA00023002"/>
    </source>
</evidence>